<evidence type="ECO:0000313" key="3">
    <source>
        <dbReference type="Proteomes" id="UP001165587"/>
    </source>
</evidence>
<dbReference type="RefSeq" id="WP_259531172.1">
    <property type="nucleotide sequence ID" value="NZ_JANLCK010000020.1"/>
</dbReference>
<organism evidence="2 3">
    <name type="scientific">Herbiconiux oxytropis</name>
    <dbReference type="NCBI Taxonomy" id="2970915"/>
    <lineage>
        <taxon>Bacteria</taxon>
        <taxon>Bacillati</taxon>
        <taxon>Actinomycetota</taxon>
        <taxon>Actinomycetes</taxon>
        <taxon>Micrococcales</taxon>
        <taxon>Microbacteriaceae</taxon>
        <taxon>Herbiconiux</taxon>
    </lineage>
</organism>
<dbReference type="InterPro" id="IPR056782">
    <property type="entry name" value="HAD_PNKP"/>
</dbReference>
<accession>A0AA41XKD4</accession>
<evidence type="ECO:0000313" key="2">
    <source>
        <dbReference type="EMBL" id="MCS5728065.1"/>
    </source>
</evidence>
<dbReference type="SUPFAM" id="SSF56784">
    <property type="entry name" value="HAD-like"/>
    <property type="match status" value="1"/>
</dbReference>
<keyword evidence="3" id="KW-1185">Reference proteome</keyword>
<dbReference type="Gene3D" id="3.40.50.1000">
    <property type="entry name" value="HAD superfamily/HAD-like"/>
    <property type="match status" value="1"/>
</dbReference>
<gene>
    <name evidence="2" type="ORF">N1028_19375</name>
</gene>
<dbReference type="Proteomes" id="UP001165587">
    <property type="component" value="Unassembled WGS sequence"/>
</dbReference>
<proteinExistence type="predicted"/>
<protein>
    <recommendedName>
        <fullName evidence="1">Polynucleotide kinase PNKP phosphatase domain-containing protein</fullName>
    </recommendedName>
</protein>
<dbReference type="Pfam" id="PF25109">
    <property type="entry name" value="HAD_PNKP"/>
    <property type="match status" value="1"/>
</dbReference>
<reference evidence="2" key="1">
    <citation type="submission" date="2022-08" db="EMBL/GenBank/DDBJ databases">
        <authorList>
            <person name="Deng Y."/>
            <person name="Han X.-F."/>
            <person name="Zhang Y.-Q."/>
        </authorList>
    </citation>
    <scope>NUCLEOTIDE SEQUENCE</scope>
    <source>
        <strain evidence="2">CPCC 203407</strain>
    </source>
</reference>
<dbReference type="EMBL" id="JANLCK010000020">
    <property type="protein sequence ID" value="MCS5728065.1"/>
    <property type="molecule type" value="Genomic_DNA"/>
</dbReference>
<comment type="caution">
    <text evidence="2">The sequence shown here is derived from an EMBL/GenBank/DDBJ whole genome shotgun (WGS) entry which is preliminary data.</text>
</comment>
<name>A0AA41XKD4_9MICO</name>
<sequence length="176" mass="19671">MTGTPLPGHWHVPGGGLAGGQAVIFDLDGVLADALHRQHFLHRQEPDWKGFYAGVEGDGVIEAGRALAATMRDDVRIVILTGRVDDVAGVTRQWLTENGLRWDLLVCRPPHEDDSSRHAVDYKREEVDRLRTWGLQPVLAIDDNRRIVEMYGEFGIPSVYFPSGYYDDSNRYDGGV</sequence>
<dbReference type="InterPro" id="IPR036412">
    <property type="entry name" value="HAD-like_sf"/>
</dbReference>
<feature type="domain" description="Polynucleotide kinase PNKP phosphatase" evidence="1">
    <location>
        <begin position="21"/>
        <end position="158"/>
    </location>
</feature>
<evidence type="ECO:0000259" key="1">
    <source>
        <dbReference type="Pfam" id="PF25109"/>
    </source>
</evidence>
<dbReference type="InterPro" id="IPR023214">
    <property type="entry name" value="HAD_sf"/>
</dbReference>
<dbReference type="AlphaFoldDB" id="A0AA41XKD4"/>